<evidence type="ECO:0000313" key="2">
    <source>
        <dbReference type="Proteomes" id="UP000198620"/>
    </source>
</evidence>
<sequence>MAQRTDTSTIPDALKNFDSLPDSANVRQSVVQGLVGCSAATVWRMVKRGSLPAPRKLSERVTTWNVGELRKALAE</sequence>
<dbReference type="Proteomes" id="UP000198620">
    <property type="component" value="Unassembled WGS sequence"/>
</dbReference>
<dbReference type="Pfam" id="PF05930">
    <property type="entry name" value="Phage_AlpA"/>
    <property type="match status" value="1"/>
</dbReference>
<dbReference type="OrthoDB" id="5298532at2"/>
<gene>
    <name evidence="1" type="ORF">SAMN05216387_10851</name>
</gene>
<dbReference type="EMBL" id="FOBH01000008">
    <property type="protein sequence ID" value="SEL30584.1"/>
    <property type="molecule type" value="Genomic_DNA"/>
</dbReference>
<keyword evidence="2" id="KW-1185">Reference proteome</keyword>
<proteinExistence type="predicted"/>
<dbReference type="STRING" id="1233.SAMN05216387_10851"/>
<dbReference type="RefSeq" id="WP_090828974.1">
    <property type="nucleotide sequence ID" value="NZ_FOBH01000008.1"/>
</dbReference>
<reference evidence="1 2" key="1">
    <citation type="submission" date="2016-10" db="EMBL/GenBank/DDBJ databases">
        <authorList>
            <person name="de Groot N.N."/>
        </authorList>
    </citation>
    <scope>NUCLEOTIDE SEQUENCE [LARGE SCALE GENOMIC DNA]</scope>
    <source>
        <strain evidence="1 2">Nv1</strain>
    </source>
</reference>
<name>A0A1H7P549_9PROT</name>
<organism evidence="1 2">
    <name type="scientific">Nitrosovibrio tenuis</name>
    <dbReference type="NCBI Taxonomy" id="1233"/>
    <lineage>
        <taxon>Bacteria</taxon>
        <taxon>Pseudomonadati</taxon>
        <taxon>Pseudomonadota</taxon>
        <taxon>Betaproteobacteria</taxon>
        <taxon>Nitrosomonadales</taxon>
        <taxon>Nitrosomonadaceae</taxon>
        <taxon>Nitrosovibrio</taxon>
    </lineage>
</organism>
<dbReference type="InterPro" id="IPR010260">
    <property type="entry name" value="AlpA"/>
</dbReference>
<dbReference type="AlphaFoldDB" id="A0A1H7P549"/>
<evidence type="ECO:0000313" key="1">
    <source>
        <dbReference type="EMBL" id="SEL30584.1"/>
    </source>
</evidence>
<accession>A0A1H7P549</accession>
<protein>
    <submittedName>
        <fullName evidence="1">Transcriptional regulator, AlpA family</fullName>
    </submittedName>
</protein>